<evidence type="ECO:0000256" key="1">
    <source>
        <dbReference type="SAM" id="SignalP"/>
    </source>
</evidence>
<feature type="signal peptide" evidence="1">
    <location>
        <begin position="1"/>
        <end position="19"/>
    </location>
</feature>
<proteinExistence type="predicted"/>
<comment type="caution">
    <text evidence="2">The sequence shown here is derived from an EMBL/GenBank/DDBJ whole genome shotgun (WGS) entry which is preliminary data.</text>
</comment>
<evidence type="ECO:0000313" key="2">
    <source>
        <dbReference type="EMBL" id="TPP59787.1"/>
    </source>
</evidence>
<gene>
    <name evidence="2" type="ORF">FGIG_11084</name>
</gene>
<organism evidence="2 3">
    <name type="scientific">Fasciola gigantica</name>
    <name type="common">Giant liver fluke</name>
    <dbReference type="NCBI Taxonomy" id="46835"/>
    <lineage>
        <taxon>Eukaryota</taxon>
        <taxon>Metazoa</taxon>
        <taxon>Spiralia</taxon>
        <taxon>Lophotrochozoa</taxon>
        <taxon>Platyhelminthes</taxon>
        <taxon>Trematoda</taxon>
        <taxon>Digenea</taxon>
        <taxon>Plagiorchiida</taxon>
        <taxon>Echinostomata</taxon>
        <taxon>Echinostomatoidea</taxon>
        <taxon>Fasciolidae</taxon>
        <taxon>Fasciola</taxon>
    </lineage>
</organism>
<feature type="chain" id="PRO_5021355716" evidence="1">
    <location>
        <begin position="20"/>
        <end position="110"/>
    </location>
</feature>
<evidence type="ECO:0000313" key="3">
    <source>
        <dbReference type="Proteomes" id="UP000316759"/>
    </source>
</evidence>
<keyword evidence="3" id="KW-1185">Reference proteome</keyword>
<sequence>MLVLLSLLVPIICYSNIDAEACYDAPTQNKLYEICGGKVKFVTETTFWYKTAVRLLTLDSAMFDCVPNCRRLYRCDIKHSDGRMLRTWSERSCRREESSKLRCENNGMLW</sequence>
<protein>
    <submittedName>
        <fullName evidence="2">Uncharacterized protein</fullName>
    </submittedName>
</protein>
<keyword evidence="1" id="KW-0732">Signal</keyword>
<reference evidence="2 3" key="1">
    <citation type="submission" date="2019-04" db="EMBL/GenBank/DDBJ databases">
        <title>Annotation for the trematode Fasciola gigantica.</title>
        <authorList>
            <person name="Choi Y.-J."/>
        </authorList>
    </citation>
    <scope>NUCLEOTIDE SEQUENCE [LARGE SCALE GENOMIC DNA]</scope>
    <source>
        <strain evidence="2">Uganda_cow_1</strain>
    </source>
</reference>
<dbReference type="EMBL" id="SUNJ01010249">
    <property type="protein sequence ID" value="TPP59787.1"/>
    <property type="molecule type" value="Genomic_DNA"/>
</dbReference>
<name>A0A504YPE0_FASGI</name>
<dbReference type="Proteomes" id="UP000316759">
    <property type="component" value="Unassembled WGS sequence"/>
</dbReference>
<accession>A0A504YPE0</accession>
<dbReference type="AlphaFoldDB" id="A0A504YPE0"/>